<dbReference type="GO" id="GO:0034023">
    <property type="term" value="F:5-(carboxyamino)imidazole ribonucleotide mutase activity"/>
    <property type="evidence" value="ECO:0007669"/>
    <property type="project" value="UniProtKB-UniRule"/>
</dbReference>
<feature type="binding site" evidence="3 5">
    <location>
        <position position="9"/>
    </location>
    <ligand>
        <name>substrate</name>
    </ligand>
</feature>
<name>A0A510JAS3_9FUSO</name>
<evidence type="ECO:0000256" key="4">
    <source>
        <dbReference type="PIRNR" id="PIRNR001338"/>
    </source>
</evidence>
<dbReference type="InterPro" id="IPR000031">
    <property type="entry name" value="PurE_dom"/>
</dbReference>
<comment type="similarity">
    <text evidence="3">Belongs to the AIR carboxylase family. Class I subfamily.</text>
</comment>
<dbReference type="KEGG" id="lgo:JCM16774_1216"/>
<evidence type="ECO:0000256" key="2">
    <source>
        <dbReference type="ARBA" id="ARBA00023235"/>
    </source>
</evidence>
<protein>
    <recommendedName>
        <fullName evidence="3 4">N5-carboxyaminoimidazole ribonucleotide mutase</fullName>
        <shortName evidence="3 4">N5-CAIR mutase</shortName>
        <ecNumber evidence="3 4">5.4.99.18</ecNumber>
    </recommendedName>
    <alternativeName>
        <fullName evidence="3">5-(carboxyamino)imidazole ribonucleotide mutase</fullName>
    </alternativeName>
</protein>
<feature type="binding site" evidence="3 5">
    <location>
        <position position="39"/>
    </location>
    <ligand>
        <name>substrate</name>
    </ligand>
</feature>
<dbReference type="RefSeq" id="WP_026737634.1">
    <property type="nucleotide sequence ID" value="NZ_AP019822.1"/>
</dbReference>
<comment type="function">
    <text evidence="3 4">Catalyzes the conversion of N5-carboxyaminoimidazole ribonucleotide (N5-CAIR) to 4-carboxy-5-aminoimidazole ribonucleotide (CAIR).</text>
</comment>
<dbReference type="AlphaFoldDB" id="A0A510JAS3"/>
<dbReference type="InterPro" id="IPR033747">
    <property type="entry name" value="PurE_ClassI"/>
</dbReference>
<evidence type="ECO:0000259" key="6">
    <source>
        <dbReference type="SMART" id="SM01001"/>
    </source>
</evidence>
<sequence>MKIAIFFGSKSDTEKMRGAANCLKEFGIEYEAYILSAHRVPEKLEEVLAEVEKKGAEVIIAGAGLAAHLPGVIASKTVLPVIGVPLNAALGGTDSLYSIVQMPKSIPVATVGIDNSYNAGMLAVEILAVKYEDIKEKLVKFRKEMKEKFIKENEQKVEF</sequence>
<keyword evidence="2 3" id="KW-0413">Isomerase</keyword>
<evidence type="ECO:0000313" key="8">
    <source>
        <dbReference type="Proteomes" id="UP000321606"/>
    </source>
</evidence>
<gene>
    <name evidence="3" type="primary">purE</name>
    <name evidence="7" type="ORF">JCM16774_1216</name>
</gene>
<comment type="pathway">
    <text evidence="3 4">Purine metabolism; IMP biosynthesis via de novo pathway; 5-amino-1-(5-phospho-D-ribosyl)imidazole-4-carboxylate from 5-amino-1-(5-phospho-D-ribosyl)imidazole (N5-CAIR route): step 2/2.</text>
</comment>
<comment type="catalytic activity">
    <reaction evidence="3 4">
        <text>5-carboxyamino-1-(5-phospho-D-ribosyl)imidazole + H(+) = 5-amino-1-(5-phospho-D-ribosyl)imidazole-4-carboxylate</text>
        <dbReference type="Rhea" id="RHEA:13193"/>
        <dbReference type="ChEBI" id="CHEBI:15378"/>
        <dbReference type="ChEBI" id="CHEBI:58730"/>
        <dbReference type="ChEBI" id="CHEBI:77657"/>
        <dbReference type="EC" id="5.4.99.18"/>
    </reaction>
</comment>
<dbReference type="Pfam" id="PF00731">
    <property type="entry name" value="AIRC"/>
    <property type="match status" value="1"/>
</dbReference>
<dbReference type="SMART" id="SM01001">
    <property type="entry name" value="AIRC"/>
    <property type="match status" value="1"/>
</dbReference>
<proteinExistence type="inferred from homology"/>
<dbReference type="Gene3D" id="3.40.50.1970">
    <property type="match status" value="1"/>
</dbReference>
<dbReference type="NCBIfam" id="TIGR01162">
    <property type="entry name" value="purE"/>
    <property type="match status" value="1"/>
</dbReference>
<organism evidence="7 8">
    <name type="scientific">Pseudoleptotrichia goodfellowii</name>
    <dbReference type="NCBI Taxonomy" id="157692"/>
    <lineage>
        <taxon>Bacteria</taxon>
        <taxon>Fusobacteriati</taxon>
        <taxon>Fusobacteriota</taxon>
        <taxon>Fusobacteriia</taxon>
        <taxon>Fusobacteriales</taxon>
        <taxon>Leptotrichiaceae</taxon>
        <taxon>Pseudoleptotrichia</taxon>
    </lineage>
</organism>
<feature type="domain" description="PurE" evidence="6">
    <location>
        <begin position="1"/>
        <end position="149"/>
    </location>
</feature>
<dbReference type="GO" id="GO:0006189">
    <property type="term" value="P:'de novo' IMP biosynthetic process"/>
    <property type="evidence" value="ECO:0007669"/>
    <property type="project" value="UniProtKB-UniRule"/>
</dbReference>
<dbReference type="PIRSF" id="PIRSF001338">
    <property type="entry name" value="AIR_carboxylase"/>
    <property type="match status" value="1"/>
</dbReference>
<keyword evidence="1 3" id="KW-0658">Purine biosynthesis</keyword>
<dbReference type="OrthoDB" id="9791908at2"/>
<evidence type="ECO:0000313" key="7">
    <source>
        <dbReference type="EMBL" id="BBM36284.1"/>
    </source>
</evidence>
<dbReference type="SUPFAM" id="SSF52255">
    <property type="entry name" value="N5-CAIR mutase (phosphoribosylaminoimidazole carboxylase, PurE)"/>
    <property type="match status" value="1"/>
</dbReference>
<dbReference type="EC" id="5.4.99.18" evidence="3 4"/>
<evidence type="ECO:0000256" key="5">
    <source>
        <dbReference type="PIRSR" id="PIRSR001338-1"/>
    </source>
</evidence>
<evidence type="ECO:0000256" key="3">
    <source>
        <dbReference type="HAMAP-Rule" id="MF_01929"/>
    </source>
</evidence>
<evidence type="ECO:0000256" key="1">
    <source>
        <dbReference type="ARBA" id="ARBA00022755"/>
    </source>
</evidence>
<feature type="binding site" evidence="3 5">
    <location>
        <position position="12"/>
    </location>
    <ligand>
        <name>substrate</name>
    </ligand>
</feature>
<dbReference type="Proteomes" id="UP000321606">
    <property type="component" value="Chromosome"/>
</dbReference>
<dbReference type="STRING" id="714315.GCA_000516535_01221"/>
<dbReference type="PANTHER" id="PTHR23046">
    <property type="entry name" value="PHOSPHORIBOSYLAMINOIMIDAZOLE CARBOXYLASE CATALYTIC SUBUNIT"/>
    <property type="match status" value="1"/>
</dbReference>
<dbReference type="HAMAP" id="MF_01929">
    <property type="entry name" value="PurE_classI"/>
    <property type="match status" value="1"/>
</dbReference>
<dbReference type="PANTHER" id="PTHR23046:SF2">
    <property type="entry name" value="PHOSPHORIBOSYLAMINOIMIDAZOLE CARBOXYLASE"/>
    <property type="match status" value="1"/>
</dbReference>
<reference evidence="7 8" key="1">
    <citation type="submission" date="2019-07" db="EMBL/GenBank/DDBJ databases">
        <title>Complete Genome Sequence of Leptotrichia goodfellowii Strain JCM 16774.</title>
        <authorList>
            <person name="Watanabe S."/>
            <person name="Cui L."/>
        </authorList>
    </citation>
    <scope>NUCLEOTIDE SEQUENCE [LARGE SCALE GENOMIC DNA]</scope>
    <source>
        <strain evidence="7 8">JCM16774</strain>
    </source>
</reference>
<accession>A0A510JAS3</accession>
<dbReference type="UniPathway" id="UPA00074">
    <property type="reaction ID" value="UER00943"/>
</dbReference>
<dbReference type="InterPro" id="IPR024694">
    <property type="entry name" value="PurE_prokaryotes"/>
</dbReference>
<dbReference type="EMBL" id="AP019822">
    <property type="protein sequence ID" value="BBM36284.1"/>
    <property type="molecule type" value="Genomic_DNA"/>
</dbReference>